<organism evidence="1">
    <name type="scientific">Utricularia reniformis</name>
    <dbReference type="NCBI Taxonomy" id="192314"/>
    <lineage>
        <taxon>Eukaryota</taxon>
        <taxon>Viridiplantae</taxon>
        <taxon>Streptophyta</taxon>
        <taxon>Embryophyta</taxon>
        <taxon>Tracheophyta</taxon>
        <taxon>Spermatophyta</taxon>
        <taxon>Magnoliopsida</taxon>
        <taxon>eudicotyledons</taxon>
        <taxon>Gunneridae</taxon>
        <taxon>Pentapetalae</taxon>
        <taxon>asterids</taxon>
        <taxon>lamiids</taxon>
        <taxon>Lamiales</taxon>
        <taxon>Lentibulariaceae</taxon>
        <taxon>Utricularia</taxon>
    </lineage>
</organism>
<gene>
    <name evidence="1" type="ORF">AEK19_MT2057</name>
</gene>
<accession>A0A1Y0B4A2</accession>
<dbReference type="EMBL" id="KY774314">
    <property type="protein sequence ID" value="ART32214.1"/>
    <property type="molecule type" value="Genomic_DNA"/>
</dbReference>
<protein>
    <submittedName>
        <fullName evidence="1">Uncharacterized protein</fullName>
    </submittedName>
</protein>
<reference evidence="1" key="1">
    <citation type="submission" date="2017-03" db="EMBL/GenBank/DDBJ databases">
        <title>The mitochondrial genome of the carnivorous plant Utricularia reniformis (Lentibulariaceae): structure, comparative analysis and evolutionary landmarks.</title>
        <authorList>
            <person name="Silva S.R."/>
            <person name="Alvarenga D.O."/>
            <person name="Michael T.P."/>
            <person name="Miranda V.F.O."/>
            <person name="Varani A.M."/>
        </authorList>
    </citation>
    <scope>NUCLEOTIDE SEQUENCE</scope>
</reference>
<dbReference type="AlphaFoldDB" id="A0A1Y0B4A2"/>
<keyword evidence="1" id="KW-0496">Mitochondrion</keyword>
<name>A0A1Y0B4A2_9LAMI</name>
<evidence type="ECO:0000313" key="1">
    <source>
        <dbReference type="EMBL" id="ART32214.1"/>
    </source>
</evidence>
<geneLocation type="mitochondrion" evidence="1"/>
<proteinExistence type="predicted"/>
<sequence length="81" mass="9045">MTEHFIQEGKGYPYTGAPKPVMVAGVKMPGFYIFKDLRLKETRLVNQMKGLVMKEEEELLEAPLKTTALVSEATSDLATLI</sequence>